<evidence type="ECO:0000313" key="1">
    <source>
        <dbReference type="EMBL" id="PON89085.1"/>
    </source>
</evidence>
<protein>
    <submittedName>
        <fullName evidence="1">Uncharacterized protein</fullName>
    </submittedName>
</protein>
<dbReference type="Proteomes" id="UP000237000">
    <property type="component" value="Unassembled WGS sequence"/>
</dbReference>
<proteinExistence type="predicted"/>
<reference evidence="2" key="1">
    <citation type="submission" date="2016-06" db="EMBL/GenBank/DDBJ databases">
        <title>Parallel loss of symbiosis genes in relatives of nitrogen-fixing non-legume Parasponia.</title>
        <authorList>
            <person name="Van Velzen R."/>
            <person name="Holmer R."/>
            <person name="Bu F."/>
            <person name="Rutten L."/>
            <person name="Van Zeijl A."/>
            <person name="Liu W."/>
            <person name="Santuari L."/>
            <person name="Cao Q."/>
            <person name="Sharma T."/>
            <person name="Shen D."/>
            <person name="Roswanjaya Y."/>
            <person name="Wardhani T."/>
            <person name="Kalhor M.S."/>
            <person name="Jansen J."/>
            <person name="Van den Hoogen J."/>
            <person name="Gungor B."/>
            <person name="Hartog M."/>
            <person name="Hontelez J."/>
            <person name="Verver J."/>
            <person name="Yang W.-C."/>
            <person name="Schijlen E."/>
            <person name="Repin R."/>
            <person name="Schilthuizen M."/>
            <person name="Schranz E."/>
            <person name="Heidstra R."/>
            <person name="Miyata K."/>
            <person name="Fedorova E."/>
            <person name="Kohlen W."/>
            <person name="Bisseling T."/>
            <person name="Smit S."/>
            <person name="Geurts R."/>
        </authorList>
    </citation>
    <scope>NUCLEOTIDE SEQUENCE [LARGE SCALE GENOMIC DNA]</scope>
    <source>
        <strain evidence="2">cv. RG33-2</strain>
    </source>
</reference>
<organism evidence="1 2">
    <name type="scientific">Trema orientale</name>
    <name type="common">Charcoal tree</name>
    <name type="synonym">Celtis orientalis</name>
    <dbReference type="NCBI Taxonomy" id="63057"/>
    <lineage>
        <taxon>Eukaryota</taxon>
        <taxon>Viridiplantae</taxon>
        <taxon>Streptophyta</taxon>
        <taxon>Embryophyta</taxon>
        <taxon>Tracheophyta</taxon>
        <taxon>Spermatophyta</taxon>
        <taxon>Magnoliopsida</taxon>
        <taxon>eudicotyledons</taxon>
        <taxon>Gunneridae</taxon>
        <taxon>Pentapetalae</taxon>
        <taxon>rosids</taxon>
        <taxon>fabids</taxon>
        <taxon>Rosales</taxon>
        <taxon>Cannabaceae</taxon>
        <taxon>Trema</taxon>
    </lineage>
</organism>
<comment type="caution">
    <text evidence="1">The sequence shown here is derived from an EMBL/GenBank/DDBJ whole genome shotgun (WGS) entry which is preliminary data.</text>
</comment>
<sequence length="155" mass="17620">MYHLLIKFPTEKGVGVVHGGQARACYATSASLPKASEDLSMSQPLECNMVYHVEDIELLDPGNLRVLGELNPTNHECRRVIEPVEPLRPYRLAPERPRREVHLGSKVIPKQRAKLEHFLIEYKDIFAWSHKDMPGIDPEAIVHKLNVDLDIKPVT</sequence>
<name>A0A2P5EU96_TREOI</name>
<dbReference type="EMBL" id="JXTC01000098">
    <property type="protein sequence ID" value="PON89085.1"/>
    <property type="molecule type" value="Genomic_DNA"/>
</dbReference>
<gene>
    <name evidence="1" type="ORF">TorRG33x02_151600</name>
</gene>
<accession>A0A2P5EU96</accession>
<dbReference type="InParanoid" id="A0A2P5EU96"/>
<dbReference type="AlphaFoldDB" id="A0A2P5EU96"/>
<evidence type="ECO:0000313" key="2">
    <source>
        <dbReference type="Proteomes" id="UP000237000"/>
    </source>
</evidence>
<dbReference type="OrthoDB" id="1166063at2759"/>
<keyword evidence="2" id="KW-1185">Reference proteome</keyword>